<dbReference type="RefSeq" id="WP_183634580.1">
    <property type="nucleotide sequence ID" value="NZ_BAABLE010000011.1"/>
</dbReference>
<comment type="caution">
    <text evidence="11">The sequence shown here is derived from an EMBL/GenBank/DDBJ whole genome shotgun (WGS) entry which is preliminary data.</text>
</comment>
<proteinExistence type="inferred from homology"/>
<dbReference type="GO" id="GO:0003677">
    <property type="term" value="F:DNA binding"/>
    <property type="evidence" value="ECO:0007669"/>
    <property type="project" value="InterPro"/>
</dbReference>
<evidence type="ECO:0000313" key="12">
    <source>
        <dbReference type="Proteomes" id="UP000561045"/>
    </source>
</evidence>
<dbReference type="Pfam" id="PF14840">
    <property type="entry name" value="DNA_pol3_delt_C"/>
    <property type="match status" value="1"/>
</dbReference>
<dbReference type="CDD" id="cd18138">
    <property type="entry name" value="HLD_clamp_pol_III_delta"/>
    <property type="match status" value="1"/>
</dbReference>
<feature type="domain" description="DNA polymerase III delta N-terminal" evidence="9">
    <location>
        <begin position="20"/>
        <end position="140"/>
    </location>
</feature>
<dbReference type="InterPro" id="IPR027417">
    <property type="entry name" value="P-loop_NTPase"/>
</dbReference>
<evidence type="ECO:0000256" key="7">
    <source>
        <dbReference type="ARBA" id="ARBA00034754"/>
    </source>
</evidence>
<comment type="catalytic activity">
    <reaction evidence="8">
        <text>DNA(n) + a 2'-deoxyribonucleoside 5'-triphosphate = DNA(n+1) + diphosphate</text>
        <dbReference type="Rhea" id="RHEA:22508"/>
        <dbReference type="Rhea" id="RHEA-COMP:17339"/>
        <dbReference type="Rhea" id="RHEA-COMP:17340"/>
        <dbReference type="ChEBI" id="CHEBI:33019"/>
        <dbReference type="ChEBI" id="CHEBI:61560"/>
        <dbReference type="ChEBI" id="CHEBI:173112"/>
        <dbReference type="EC" id="2.7.7.7"/>
    </reaction>
</comment>
<dbReference type="PANTHER" id="PTHR34388">
    <property type="entry name" value="DNA POLYMERASE III SUBUNIT DELTA"/>
    <property type="match status" value="1"/>
</dbReference>
<reference evidence="11 12" key="1">
    <citation type="submission" date="2020-08" db="EMBL/GenBank/DDBJ databases">
        <title>Genomic Encyclopedia of Type Strains, Phase IV (KMG-IV): sequencing the most valuable type-strain genomes for metagenomic binning, comparative biology and taxonomic classification.</title>
        <authorList>
            <person name="Goeker M."/>
        </authorList>
    </citation>
    <scope>NUCLEOTIDE SEQUENCE [LARGE SCALE GENOMIC DNA]</scope>
    <source>
        <strain evidence="11 12">DSM 106739</strain>
    </source>
</reference>
<evidence type="ECO:0000256" key="3">
    <source>
        <dbReference type="ARBA" id="ARBA00022679"/>
    </source>
</evidence>
<dbReference type="Pfam" id="PF06144">
    <property type="entry name" value="DNA_pol3_delta"/>
    <property type="match status" value="1"/>
</dbReference>
<dbReference type="InterPro" id="IPR008921">
    <property type="entry name" value="DNA_pol3_clamp-load_cplx_C"/>
</dbReference>
<keyword evidence="3 11" id="KW-0808">Transferase</keyword>
<evidence type="ECO:0000256" key="1">
    <source>
        <dbReference type="ARBA" id="ARBA00012417"/>
    </source>
</evidence>
<dbReference type="NCBIfam" id="TIGR01128">
    <property type="entry name" value="holA"/>
    <property type="match status" value="1"/>
</dbReference>
<evidence type="ECO:0000256" key="5">
    <source>
        <dbReference type="ARBA" id="ARBA00022705"/>
    </source>
</evidence>
<evidence type="ECO:0000313" key="11">
    <source>
        <dbReference type="EMBL" id="MBB4012801.1"/>
    </source>
</evidence>
<evidence type="ECO:0000259" key="10">
    <source>
        <dbReference type="Pfam" id="PF14840"/>
    </source>
</evidence>
<keyword evidence="5" id="KW-0235">DNA replication</keyword>
<dbReference type="InterPro" id="IPR032780">
    <property type="entry name" value="DNA_pol3_delt_C"/>
</dbReference>
<dbReference type="GO" id="GO:0006261">
    <property type="term" value="P:DNA-templated DNA replication"/>
    <property type="evidence" value="ECO:0007669"/>
    <property type="project" value="TreeGrafter"/>
</dbReference>
<dbReference type="Gene3D" id="1.10.8.60">
    <property type="match status" value="1"/>
</dbReference>
<comment type="similarity">
    <text evidence="7">Belongs to the DNA polymerase HolA subunit family.</text>
</comment>
<accession>A0A840BGX1</accession>
<evidence type="ECO:0000256" key="4">
    <source>
        <dbReference type="ARBA" id="ARBA00022695"/>
    </source>
</evidence>
<dbReference type="GO" id="GO:0009360">
    <property type="term" value="C:DNA polymerase III complex"/>
    <property type="evidence" value="ECO:0007669"/>
    <property type="project" value="InterPro"/>
</dbReference>
<dbReference type="GO" id="GO:0003887">
    <property type="term" value="F:DNA-directed DNA polymerase activity"/>
    <property type="evidence" value="ECO:0007669"/>
    <property type="project" value="UniProtKB-KW"/>
</dbReference>
<dbReference type="AlphaFoldDB" id="A0A840BGX1"/>
<evidence type="ECO:0000259" key="9">
    <source>
        <dbReference type="Pfam" id="PF06144"/>
    </source>
</evidence>
<evidence type="ECO:0000256" key="8">
    <source>
        <dbReference type="ARBA" id="ARBA00049244"/>
    </source>
</evidence>
<dbReference type="SUPFAM" id="SSF48019">
    <property type="entry name" value="post-AAA+ oligomerization domain-like"/>
    <property type="match status" value="1"/>
</dbReference>
<feature type="domain" description="DNA polymerase III subunit delta C-terminal" evidence="10">
    <location>
        <begin position="220"/>
        <end position="335"/>
    </location>
</feature>
<sequence>MALRAEQLIAQLDKGLAPLYVVHGDEPLLVLEATDAIRSAARTRGIDEREVLVVTHGFKWNTLEMAAGNLSLFGSSKLIDLRIPTGKPGREGGEALQRYVKHLDPQGVITLITLPQLDWAARKAAWFVALLEAAVEVECNAPPFAQLPDWLAGRLARQKQRAPQEALEFIAQHVEGNLLAAHQELQKLALLFEPGELTLAQVQDAVLNVARYDTEKLRLALLEGDPARLTRLIEGLQGEGAAPPLVLWAMTAEIRSLALLRAGQDSGQPLAALFKRERVFDRDKQALIQRALPRLSLGALRAALMHAARVDRIIKGVGEGELWNEFLQLALRLANTPKRRRA</sequence>
<organism evidence="11 12">
    <name type="scientific">Niveibacterium umoris</name>
    <dbReference type="NCBI Taxonomy" id="1193620"/>
    <lineage>
        <taxon>Bacteria</taxon>
        <taxon>Pseudomonadati</taxon>
        <taxon>Pseudomonadota</taxon>
        <taxon>Betaproteobacteria</taxon>
        <taxon>Rhodocyclales</taxon>
        <taxon>Rhodocyclaceae</taxon>
        <taxon>Niveibacterium</taxon>
    </lineage>
</organism>
<dbReference type="Gene3D" id="1.20.272.10">
    <property type="match status" value="1"/>
</dbReference>
<keyword evidence="12" id="KW-1185">Reference proteome</keyword>
<dbReference type="Gene3D" id="3.40.50.300">
    <property type="entry name" value="P-loop containing nucleotide triphosphate hydrolases"/>
    <property type="match status" value="1"/>
</dbReference>
<evidence type="ECO:0000256" key="6">
    <source>
        <dbReference type="ARBA" id="ARBA00022932"/>
    </source>
</evidence>
<protein>
    <recommendedName>
        <fullName evidence="2">DNA polymerase III subunit delta</fullName>
        <ecNumber evidence="1">2.7.7.7</ecNumber>
    </recommendedName>
</protein>
<dbReference type="EMBL" id="JACIET010000001">
    <property type="protein sequence ID" value="MBB4012801.1"/>
    <property type="molecule type" value="Genomic_DNA"/>
</dbReference>
<keyword evidence="6" id="KW-0239">DNA-directed DNA polymerase</keyword>
<evidence type="ECO:0000256" key="2">
    <source>
        <dbReference type="ARBA" id="ARBA00017703"/>
    </source>
</evidence>
<dbReference type="SUPFAM" id="SSF52540">
    <property type="entry name" value="P-loop containing nucleoside triphosphate hydrolases"/>
    <property type="match status" value="1"/>
</dbReference>
<dbReference type="Proteomes" id="UP000561045">
    <property type="component" value="Unassembled WGS sequence"/>
</dbReference>
<dbReference type="PANTHER" id="PTHR34388:SF1">
    <property type="entry name" value="DNA POLYMERASE III SUBUNIT DELTA"/>
    <property type="match status" value="1"/>
</dbReference>
<dbReference type="InterPro" id="IPR010372">
    <property type="entry name" value="DNA_pol3_delta_N"/>
</dbReference>
<dbReference type="EC" id="2.7.7.7" evidence="1"/>
<dbReference type="InterPro" id="IPR005790">
    <property type="entry name" value="DNA_polIII_delta"/>
</dbReference>
<name>A0A840BGX1_9RHOO</name>
<gene>
    <name evidence="11" type="ORF">GGR36_002109</name>
</gene>
<keyword evidence="4 11" id="KW-0548">Nucleotidyltransferase</keyword>